<sequence length="309" mass="34030">MIQRIAELEEKLQKTKGEKVELEEKLVYVKAEKAVLEDKLQKMEGENFELVEKLEQAKVEKAELEITLTKSQEKGEASELQLREAQLKLEELQAELFMAKESKQQIEYQLVSMEAEAQTTSAKVLSLEAEVEKEKVLSAEITAKCQKLEEELSRKIQEIEIKQNASSNGKMKIKQEDLDVAAGKLSECQKTISSLGKQLKSLATLEDFFIGTASLPELSVGRLPIPTTSGESWKLISNEAFSPNEDFASSGIATGISGPSKQKYEGKSPLSSSSSASSAAPAHHGNSGKNRNGFAKFFSQSKNGLQLEI</sequence>
<dbReference type="InterPro" id="IPR008587">
    <property type="entry name" value="FPP_plant"/>
</dbReference>
<reference evidence="5" key="1">
    <citation type="submission" date="2018-02" db="EMBL/GenBank/DDBJ databases">
        <title>Rhizophora mucronata_Transcriptome.</title>
        <authorList>
            <person name="Meera S.P."/>
            <person name="Sreeshan A."/>
            <person name="Augustine A."/>
        </authorList>
    </citation>
    <scope>NUCLEOTIDE SEQUENCE</scope>
    <source>
        <tissue evidence="5">Leaf</tissue>
    </source>
</reference>
<dbReference type="PANTHER" id="PTHR31580:SF5">
    <property type="entry name" value="FILAMENT-LIKE PLANT PROTEIN 1-RELATED"/>
    <property type="match status" value="1"/>
</dbReference>
<evidence type="ECO:0008006" key="6">
    <source>
        <dbReference type="Google" id="ProtNLM"/>
    </source>
</evidence>
<protein>
    <recommendedName>
        <fullName evidence="6">Filament-like plant protein</fullName>
    </recommendedName>
</protein>
<evidence type="ECO:0000256" key="4">
    <source>
        <dbReference type="SAM" id="MobiDB-lite"/>
    </source>
</evidence>
<feature type="coiled-coil region" evidence="3">
    <location>
        <begin position="5"/>
        <end position="165"/>
    </location>
</feature>
<comment type="similarity">
    <text evidence="1">Belongs to the FPP family.</text>
</comment>
<evidence type="ECO:0000256" key="2">
    <source>
        <dbReference type="ARBA" id="ARBA00023054"/>
    </source>
</evidence>
<dbReference type="Pfam" id="PF05911">
    <property type="entry name" value="FPP"/>
    <property type="match status" value="1"/>
</dbReference>
<keyword evidence="2 3" id="KW-0175">Coiled coil</keyword>
<proteinExistence type="inferred from homology"/>
<dbReference type="PANTHER" id="PTHR31580">
    <property type="entry name" value="FILAMENT-LIKE PLANT PROTEIN 4"/>
    <property type="match status" value="1"/>
</dbReference>
<name>A0A2P2J347_RHIMU</name>
<evidence type="ECO:0000256" key="1">
    <source>
        <dbReference type="ARBA" id="ARBA00005921"/>
    </source>
</evidence>
<evidence type="ECO:0000313" key="5">
    <source>
        <dbReference type="EMBL" id="MBW87883.1"/>
    </source>
</evidence>
<organism evidence="5">
    <name type="scientific">Rhizophora mucronata</name>
    <name type="common">Asiatic mangrove</name>
    <dbReference type="NCBI Taxonomy" id="61149"/>
    <lineage>
        <taxon>Eukaryota</taxon>
        <taxon>Viridiplantae</taxon>
        <taxon>Streptophyta</taxon>
        <taxon>Embryophyta</taxon>
        <taxon>Tracheophyta</taxon>
        <taxon>Spermatophyta</taxon>
        <taxon>Magnoliopsida</taxon>
        <taxon>eudicotyledons</taxon>
        <taxon>Gunneridae</taxon>
        <taxon>Pentapetalae</taxon>
        <taxon>rosids</taxon>
        <taxon>fabids</taxon>
        <taxon>Malpighiales</taxon>
        <taxon>Rhizophoraceae</taxon>
        <taxon>Rhizophora</taxon>
    </lineage>
</organism>
<feature type="compositionally biased region" description="Low complexity" evidence="4">
    <location>
        <begin position="268"/>
        <end position="282"/>
    </location>
</feature>
<feature type="region of interest" description="Disordered" evidence="4">
    <location>
        <begin position="252"/>
        <end position="295"/>
    </location>
</feature>
<dbReference type="AlphaFoldDB" id="A0A2P2J347"/>
<evidence type="ECO:0000256" key="3">
    <source>
        <dbReference type="SAM" id="Coils"/>
    </source>
</evidence>
<accession>A0A2P2J347</accession>
<dbReference type="EMBL" id="GGEC01007400">
    <property type="protein sequence ID" value="MBW87883.1"/>
    <property type="molecule type" value="Transcribed_RNA"/>
</dbReference>